<feature type="compositionally biased region" description="Polar residues" evidence="1">
    <location>
        <begin position="323"/>
        <end position="338"/>
    </location>
</feature>
<feature type="region of interest" description="Disordered" evidence="1">
    <location>
        <begin position="193"/>
        <end position="216"/>
    </location>
</feature>
<sequence length="1242" mass="137559">MAEITLEALPHKSAMLPSDPQSSHSRTKTTPPDSSELEDTSLECGSRDGERRRGSRRSRNNRTSSTFFLESSLIPARRPEPGYDGGTILSRASSASQRKGKWTSNESASVVPKRHATVNYKYKKSPVGIPAPATPMTNVSHREEASRDGAPRMPSDTSSDAASTHPPQSIGLDTDPAQIVNLALNLSDSRRRCASGRVVSSMTPRSRGVSRSDISADSYKFPRQNMMDSQHYASLDQRTSSKITSAPGIGRHPSVAPRQSHSPSMERYPGSVMTNISSTQFEHMPYDVSSATLARAEKTRKHFELFAEYLRLLPHLPPLPTINEPSGSTANSSVSARTAGSRGREYNPLQYIRNRKVRFREKCPIDSEADGWDNPERVRSWVDLITGSDENPNHRSEDCVLLPKFDSDDRPGNRAQSVTTTTNATRVHSGGDSSKPRRPRIDWITSPADFLADAAWLEEGSNKLKIENRDGKRLFSPDTRLQRIPLQGLESSTEQPAPTTEKSEGDHIQLTKKPSTHESLPSFKSVFSHAHTGADRGRSRHKIKSPVQLSPRRPPSIEASKSRWRKALSRTSDSSSESGDDEQEKHRGRKRFPRLSRRPIENENLIGFPVQKIPGSSDKASQKPTSSSTIPHNVSDAQIGDDALSSRNNAQPHILPFLDTPLGQERHIPPPGNNVGSSSSSLIERRKDDIPRSSIATADGSLGLASNRQENPNIALNLSPPESRPSSPTKPSASRLVDLGNRLSYTKTNGGSSGVVPVDHDAPELTPHKHLSAPDVPLFNSVTQLALDHHEDRARASDIHHPSSPPQINKNQMQQESRLRGIFKPARLAELVGSEVSKVGDYIWKKDISGHSRQSSTASSEVFSDYVDADDNSPEAKRKQKLHLSRFPILSESPGLSRMNSKKDLPKYHVPNLPVFASPPKHDDQGESQPLCEVDISAQSDIKSQPLEDESANISHNDNLLNPFTPCCNVGNSSFREGRNSFVGSVGSNKNNNNHLSLQVSRDQLPVTGLTNLTVTPTGQLRPTMSVATRNWSISRSIDGPYRIDRREIARVRAHLLSSGIKALEICRQADMIRDSPPVLVFSTEHGLGGNVPRVPRSEEVTTAAWSLMFKFDREVCQVQHAMSKFSSSTSPSFKSRLDDLDSLVTSTLNPRIRELTSEADKLTSELATTNTLALKQLNDSLDKGLRKRKRRFRWISRVGFVMLEWVLVGAMWWLWLVVMIFKIFRGLWRGSVSGIRWILWL</sequence>
<dbReference type="AlphaFoldDB" id="F0U9L6"/>
<feature type="compositionally biased region" description="Polar residues" evidence="1">
    <location>
        <begin position="90"/>
        <end position="108"/>
    </location>
</feature>
<feature type="region of interest" description="Disordered" evidence="1">
    <location>
        <begin position="1"/>
        <end position="176"/>
    </location>
</feature>
<evidence type="ECO:0000256" key="1">
    <source>
        <dbReference type="SAM" id="MobiDB-lite"/>
    </source>
</evidence>
<feature type="compositionally biased region" description="Polar residues" evidence="1">
    <location>
        <begin position="155"/>
        <end position="167"/>
    </location>
</feature>
<feature type="compositionally biased region" description="Polar residues" evidence="1">
    <location>
        <begin position="806"/>
        <end position="815"/>
    </location>
</feature>
<feature type="compositionally biased region" description="Basic residues" evidence="1">
    <location>
        <begin position="586"/>
        <end position="597"/>
    </location>
</feature>
<evidence type="ECO:0000256" key="2">
    <source>
        <dbReference type="SAM" id="Phobius"/>
    </source>
</evidence>
<feature type="region of interest" description="Disordered" evidence="1">
    <location>
        <begin position="402"/>
        <end position="441"/>
    </location>
</feature>
<feature type="compositionally biased region" description="Basic residues" evidence="1">
    <location>
        <begin position="112"/>
        <end position="124"/>
    </location>
</feature>
<feature type="region of interest" description="Disordered" evidence="1">
    <location>
        <begin position="244"/>
        <end position="266"/>
    </location>
</feature>
<feature type="compositionally biased region" description="Basic and acidic residues" evidence="1">
    <location>
        <begin position="792"/>
        <end position="801"/>
    </location>
</feature>
<feature type="region of interest" description="Disordered" evidence="1">
    <location>
        <begin position="323"/>
        <end position="342"/>
    </location>
</feature>
<feature type="region of interest" description="Disordered" evidence="1">
    <location>
        <begin position="476"/>
        <end position="767"/>
    </location>
</feature>
<dbReference type="InterPro" id="IPR038769">
    <property type="entry name" value="MTC4"/>
</dbReference>
<gene>
    <name evidence="3" type="ORF">HCEG_00475</name>
</gene>
<evidence type="ECO:0000313" key="4">
    <source>
        <dbReference type="Proteomes" id="UP000008142"/>
    </source>
</evidence>
<feature type="transmembrane region" description="Helical" evidence="2">
    <location>
        <begin position="1195"/>
        <end position="1222"/>
    </location>
</feature>
<keyword evidence="2" id="KW-0812">Transmembrane</keyword>
<dbReference type="PANTHER" id="PTHR38426">
    <property type="entry name" value="MAINTENANCE OF TELOMERE CAPPING PROTEIN 4"/>
    <property type="match status" value="1"/>
</dbReference>
<feature type="compositionally biased region" description="Polar residues" evidence="1">
    <location>
        <begin position="704"/>
        <end position="716"/>
    </location>
</feature>
<dbReference type="Proteomes" id="UP000008142">
    <property type="component" value="Unassembled WGS sequence"/>
</dbReference>
<dbReference type="HOGENOM" id="CLU_002712_0_0_1"/>
<dbReference type="STRING" id="544711.F0U9L6"/>
<keyword evidence="2" id="KW-0472">Membrane</keyword>
<dbReference type="VEuPathDB" id="FungiDB:I7I53_08094"/>
<dbReference type="EMBL" id="DS990636">
    <property type="protein sequence ID" value="EGC41113.1"/>
    <property type="molecule type" value="Genomic_DNA"/>
</dbReference>
<organism evidence="4">
    <name type="scientific">Ajellomyces capsulatus (strain H88)</name>
    <name type="common">Darling's disease fungus</name>
    <name type="synonym">Histoplasma capsulatum</name>
    <dbReference type="NCBI Taxonomy" id="544711"/>
    <lineage>
        <taxon>Eukaryota</taxon>
        <taxon>Fungi</taxon>
        <taxon>Dikarya</taxon>
        <taxon>Ascomycota</taxon>
        <taxon>Pezizomycotina</taxon>
        <taxon>Eurotiomycetes</taxon>
        <taxon>Eurotiomycetidae</taxon>
        <taxon>Onygenales</taxon>
        <taxon>Ajellomycetaceae</taxon>
        <taxon>Histoplasma</taxon>
    </lineage>
</organism>
<evidence type="ECO:0000313" key="3">
    <source>
        <dbReference type="EMBL" id="EGC41113.1"/>
    </source>
</evidence>
<feature type="compositionally biased region" description="Polar residues" evidence="1">
    <location>
        <begin position="618"/>
        <end position="636"/>
    </location>
</feature>
<proteinExistence type="predicted"/>
<feature type="compositionally biased region" description="Polar residues" evidence="1">
    <location>
        <begin position="489"/>
        <end position="500"/>
    </location>
</feature>
<dbReference type="OrthoDB" id="5034579at2759"/>
<feature type="compositionally biased region" description="Basic and acidic residues" evidence="1">
    <location>
        <begin position="140"/>
        <end position="150"/>
    </location>
</feature>
<feature type="compositionally biased region" description="Polar residues" evidence="1">
    <location>
        <begin position="414"/>
        <end position="426"/>
    </location>
</feature>
<dbReference type="OMA" id="RRPRMDW"/>
<accession>F0U9L6</accession>
<keyword evidence="2" id="KW-1133">Transmembrane helix</keyword>
<protein>
    <submittedName>
        <fullName evidence="3">Uncharacterized protein</fullName>
    </submittedName>
</protein>
<feature type="compositionally biased region" description="Basic and acidic residues" evidence="1">
    <location>
        <begin position="758"/>
        <end position="767"/>
    </location>
</feature>
<feature type="compositionally biased region" description="Polar residues" evidence="1">
    <location>
        <begin position="19"/>
        <end position="33"/>
    </location>
</feature>
<dbReference type="PANTHER" id="PTHR38426:SF1">
    <property type="entry name" value="MAINTENANCE OF TELOMERE CAPPING PROTEIN 4"/>
    <property type="match status" value="1"/>
</dbReference>
<feature type="region of interest" description="Disordered" evidence="1">
    <location>
        <begin position="792"/>
        <end position="815"/>
    </location>
</feature>
<name>F0U9L6_AJEC8</name>
<reference evidence="4" key="1">
    <citation type="submission" date="2008-07" db="EMBL/GenBank/DDBJ databases">
        <title>Annotation of Ajellomyces capsulatus strain H88.</title>
        <authorList>
            <person name="Champion M."/>
            <person name="Cuomo C."/>
            <person name="Ma L.-J."/>
            <person name="Henn M.R."/>
            <person name="Sil A."/>
            <person name="Goldman B."/>
            <person name="Young S.K."/>
            <person name="Kodira C.D."/>
            <person name="Zeng Q."/>
            <person name="Koehrsen M."/>
            <person name="Alvarado L."/>
            <person name="Berlin A."/>
            <person name="Borenstein D."/>
            <person name="Chen Z."/>
            <person name="Engels R."/>
            <person name="Freedman E."/>
            <person name="Gellesch M."/>
            <person name="Goldberg J."/>
            <person name="Griggs A."/>
            <person name="Gujja S."/>
            <person name="Heiman D."/>
            <person name="Hepburn T."/>
            <person name="Howarth C."/>
            <person name="Jen D."/>
            <person name="Larson L."/>
            <person name="Lewis B."/>
            <person name="Mehta T."/>
            <person name="Park D."/>
            <person name="Pearson M."/>
            <person name="Roberts A."/>
            <person name="Saif S."/>
            <person name="Shea T."/>
            <person name="Shenoy N."/>
            <person name="Sisk P."/>
            <person name="Stolte C."/>
            <person name="Sykes S."/>
            <person name="Walk T."/>
            <person name="White J."/>
            <person name="Yandava C."/>
            <person name="Klein B."/>
            <person name="McEwen J.G."/>
            <person name="Puccia R."/>
            <person name="Goldman G.H."/>
            <person name="Felipe M.S."/>
            <person name="Nino-Vega G."/>
            <person name="San-Blas G."/>
            <person name="Taylor J."/>
            <person name="Mendoza L."/>
            <person name="Galagan J."/>
            <person name="Nusbaum C."/>
            <person name="Birren B."/>
        </authorList>
    </citation>
    <scope>NUCLEOTIDE SEQUENCE [LARGE SCALE GENOMIC DNA]</scope>
    <source>
        <strain evidence="4">H88</strain>
    </source>
</reference>